<feature type="compositionally biased region" description="Low complexity" evidence="1">
    <location>
        <begin position="811"/>
        <end position="820"/>
    </location>
</feature>
<evidence type="ECO:0000313" key="2">
    <source>
        <dbReference type="EMBL" id="KAF9701295.1"/>
    </source>
</evidence>
<feature type="region of interest" description="Disordered" evidence="1">
    <location>
        <begin position="804"/>
        <end position="831"/>
    </location>
</feature>
<reference evidence="2" key="1">
    <citation type="submission" date="2018-12" db="EMBL/GenBank/DDBJ databases">
        <authorList>
            <person name="Syme R.A."/>
            <person name="Farfan-Caceres L."/>
            <person name="Lichtenzveig J."/>
        </authorList>
    </citation>
    <scope>NUCLEOTIDE SEQUENCE</scope>
    <source>
        <strain evidence="2">Al4</strain>
    </source>
</reference>
<keyword evidence="3" id="KW-1185">Reference proteome</keyword>
<dbReference type="EMBL" id="RZGK01000002">
    <property type="protein sequence ID" value="KAF9701295.1"/>
    <property type="molecule type" value="Genomic_DNA"/>
</dbReference>
<reference evidence="2" key="2">
    <citation type="submission" date="2020-09" db="EMBL/GenBank/DDBJ databases">
        <title>Reference genome assembly for Australian Ascochyta lentis isolate Al4.</title>
        <authorList>
            <person name="Lee R.C."/>
            <person name="Farfan-Caceres L.M."/>
            <person name="Debler J.W."/>
            <person name="Williams A.H."/>
            <person name="Henares B.M."/>
        </authorList>
    </citation>
    <scope>NUCLEOTIDE SEQUENCE</scope>
    <source>
        <strain evidence="2">Al4</strain>
    </source>
</reference>
<feature type="region of interest" description="Disordered" evidence="1">
    <location>
        <begin position="447"/>
        <end position="481"/>
    </location>
</feature>
<name>A0A8H7JAV1_9PLEO</name>
<organism evidence="2 3">
    <name type="scientific">Ascochyta lentis</name>
    <dbReference type="NCBI Taxonomy" id="205686"/>
    <lineage>
        <taxon>Eukaryota</taxon>
        <taxon>Fungi</taxon>
        <taxon>Dikarya</taxon>
        <taxon>Ascomycota</taxon>
        <taxon>Pezizomycotina</taxon>
        <taxon>Dothideomycetes</taxon>
        <taxon>Pleosporomycetidae</taxon>
        <taxon>Pleosporales</taxon>
        <taxon>Pleosporineae</taxon>
        <taxon>Didymellaceae</taxon>
        <taxon>Ascochyta</taxon>
    </lineage>
</organism>
<dbReference type="AlphaFoldDB" id="A0A8H7JAV1"/>
<accession>A0A8H7JAV1</accession>
<dbReference type="Proteomes" id="UP000651452">
    <property type="component" value="Unassembled WGS sequence"/>
</dbReference>
<feature type="compositionally biased region" description="Polar residues" evidence="1">
    <location>
        <begin position="450"/>
        <end position="471"/>
    </location>
</feature>
<evidence type="ECO:0000313" key="3">
    <source>
        <dbReference type="Proteomes" id="UP000651452"/>
    </source>
</evidence>
<protein>
    <submittedName>
        <fullName evidence="2">Uncharacterized protein</fullName>
    </submittedName>
</protein>
<proteinExistence type="predicted"/>
<sequence>MEPEALTDDQYGKSEKFLSVDQLFEFRFLSALLSFSNGLEEAKGATNEPNDDARYRILFETLTHLVNLFVRHSEVAAVTVSDKTGALLRATYQDLGSDHDDLENDIARVATEPSDRNAEASLSVSRNFKRDFDQGNLKLYPDDKTYHKKHPPLEVTLEDTIADKNLGDVTMAQWILSRTERTVEFSKYPTTDVSFAEHCANVVKLIKDTHSATDITMARDKLRNYVLLSSCAKIHGRLVRGVDERNLFEFVVTSSTTLATKMGSNNMFILLGTAGYAEALRSFTSEERATTLRLCKFLKSHLESMPPENQTKEAKDDTKYISIFQTHLEDEAREISYNVEIMTYLQVLISNIVHNVNKAINNLVRFKRKAQIHRVEYFDQWPIGPKGEDDASFQTNITSLDAAASDAGGWLRSLSELVEQLRPFVLANLACIRIGFTLENVKRKDEDRTSAQAYSSKPQAKATTSMSSSLPGSEIGGNEGFSHAEQSITEDMRNSKIQDEYYTEFSNSIDLKAWETGAYEWLRLICVHTFAYTTLSRNILPSPHGEKVSKVFRRAELNVIKTSTKYSDNQLYIHEYLEKFTYTHGKEPKTFSDEDKDLIVDWLSTYGRGFNKNRHLTKSAERSMSTGTYHCETLLICLFLLGQMREELVDPDAPVADLESESFHLKLPSKELTDKMKDALDVLSVTKRCCPACHALVQYIVDIMEYKPDMLYAGNHTEWSQGRLPPFIPKEAGETVIEAAKKALEPRLKKMIKIMKKEHRRTTVKSYRSTATTVVDSSTYSPVNSFVEPEGMVDSDYLNYTWPEDKKREASAPSSPTAQPKAKKAKDDKPL</sequence>
<comment type="caution">
    <text evidence="2">The sequence shown here is derived from an EMBL/GenBank/DDBJ whole genome shotgun (WGS) entry which is preliminary data.</text>
</comment>
<evidence type="ECO:0000256" key="1">
    <source>
        <dbReference type="SAM" id="MobiDB-lite"/>
    </source>
</evidence>
<gene>
    <name evidence="2" type="ORF">EKO04_000019</name>
</gene>
<dbReference type="OrthoDB" id="3799875at2759"/>